<keyword evidence="4" id="KW-1133">Transmembrane helix</keyword>
<dbReference type="InterPro" id="IPR047565">
    <property type="entry name" value="Alpha-macroglob_thiol-ester_cl"/>
</dbReference>
<dbReference type="SUPFAM" id="SSF56935">
    <property type="entry name" value="Porins"/>
    <property type="match status" value="1"/>
</dbReference>
<dbReference type="InterPro" id="IPR036595">
    <property type="entry name" value="A-macroglobulin_rcpt-bd_sf"/>
</dbReference>
<reference evidence="6 7" key="1">
    <citation type="submission" date="2018-10" db="EMBL/GenBank/DDBJ databases">
        <title>Sphingobacterium sp. M05W1-28.</title>
        <authorList>
            <person name="Cai H."/>
        </authorList>
    </citation>
    <scope>NUCLEOTIDE SEQUENCE [LARGE SCALE GENOMIC DNA]</scope>
    <source>
        <strain evidence="6 7">M05W1-28</strain>
    </source>
</reference>
<dbReference type="InterPro" id="IPR012910">
    <property type="entry name" value="Plug_dom"/>
</dbReference>
<dbReference type="OrthoDB" id="679547at2"/>
<dbReference type="Gene3D" id="2.60.40.1930">
    <property type="match status" value="1"/>
</dbReference>
<name>A0A420VRV9_9SPHI</name>
<keyword evidence="2" id="KW-0882">Thioester bond</keyword>
<comment type="similarity">
    <text evidence="3">Belongs to the TonB-dependent receptor family.</text>
</comment>
<keyword evidence="3" id="KW-0813">Transport</keyword>
<dbReference type="EMBL" id="RBWS01000023">
    <property type="protein sequence ID" value="RKO69007.1"/>
    <property type="molecule type" value="Genomic_DNA"/>
</dbReference>
<keyword evidence="3 4" id="KW-0472">Membrane</keyword>
<evidence type="ECO:0000256" key="2">
    <source>
        <dbReference type="ARBA" id="ARBA00022966"/>
    </source>
</evidence>
<organism evidence="6 7">
    <name type="scientific">Sphingobacterium puteale</name>
    <dbReference type="NCBI Taxonomy" id="2420510"/>
    <lineage>
        <taxon>Bacteria</taxon>
        <taxon>Pseudomonadati</taxon>
        <taxon>Bacteroidota</taxon>
        <taxon>Sphingobacteriia</taxon>
        <taxon>Sphingobacteriales</taxon>
        <taxon>Sphingobacteriaceae</taxon>
        <taxon>Sphingobacterium</taxon>
    </lineage>
</organism>
<dbReference type="SMART" id="SM01360">
    <property type="entry name" value="A2M"/>
    <property type="match status" value="1"/>
</dbReference>
<keyword evidence="7" id="KW-1185">Reference proteome</keyword>
<dbReference type="Pfam" id="PF00207">
    <property type="entry name" value="A2M"/>
    <property type="match status" value="1"/>
</dbReference>
<evidence type="ECO:0000256" key="3">
    <source>
        <dbReference type="PROSITE-ProRule" id="PRU01360"/>
    </source>
</evidence>
<dbReference type="RefSeq" id="WP_121126693.1">
    <property type="nucleotide sequence ID" value="NZ_RBWS01000023.1"/>
</dbReference>
<dbReference type="Pfam" id="PF07715">
    <property type="entry name" value="Plug"/>
    <property type="match status" value="1"/>
</dbReference>
<dbReference type="PROSITE" id="PS52016">
    <property type="entry name" value="TONB_DEPENDENT_REC_3"/>
    <property type="match status" value="1"/>
</dbReference>
<evidence type="ECO:0000256" key="4">
    <source>
        <dbReference type="SAM" id="Phobius"/>
    </source>
</evidence>
<accession>A0A420VRV9</accession>
<feature type="domain" description="Alpha-2-macroglobulin" evidence="5">
    <location>
        <begin position="902"/>
        <end position="993"/>
    </location>
</feature>
<dbReference type="GO" id="GO:0005615">
    <property type="term" value="C:extracellular space"/>
    <property type="evidence" value="ECO:0007669"/>
    <property type="project" value="InterPro"/>
</dbReference>
<evidence type="ECO:0000256" key="1">
    <source>
        <dbReference type="ARBA" id="ARBA00022729"/>
    </source>
</evidence>
<dbReference type="Gene3D" id="2.60.40.690">
    <property type="entry name" value="Alpha-macroglobulin, receptor-binding domain"/>
    <property type="match status" value="1"/>
</dbReference>
<dbReference type="Pfam" id="PF07678">
    <property type="entry name" value="TED_complement"/>
    <property type="match status" value="1"/>
</dbReference>
<feature type="transmembrane region" description="Helical" evidence="4">
    <location>
        <begin position="49"/>
        <end position="68"/>
    </location>
</feature>
<sequence>MIIDNLKIKENRSGDEGFLADITTKRNADILENNSLVFKIADPRQIQKYCLTYFFTILCLLFAINTFGQMQSVRAKMNEYNDLLPLERIYTHTNKTIFTPGETVYFTTYLCNTGFDVSSRSDIIIVDLIAPNGQVVLRKQFAANTIYAKGSMKLGGQLAGGIYRLKVQTPWMTNFPNLAYEKEITIMRTNPPRLFMQLELEKESYGKGETVVAEFGIKDLANRPISNQTFDYDVSIGGQLYLSKVAKTDHLGKYRISFALPEILKDNHVSLNVRFVQQQLIESISKNVPIVFEDIAVSFMPEGGYLLADFLNVVAFKALNPEGFPADIEGVVYNDAGEEISKFASFHQGMGKFSFVPEKGRTYYAQLKKPYPTTERMALPTVKNNGVKVQLKEQTKDVLRLEVISSMDSRVSYFIRKEDKIFGTEEIAVTKGTNSLTVPKAGLPQGVLSISILQGGQILSERLFFNAVEDGLQIHVTSDKAIYKTREDVKLTIETRDAKGKSIPAALSLSVVDDKVLSYLNDKQHHILSWMWLGTAVQGDIYQPAFYFDPTKDKRTRALDMLLLTQGWRNYQWDKVLSNDELLVVKNQPNNMFRGVIYKQVNGQNTPYSSKIYVVADSLLYTVMPDKNGCFSIRTIPTTLWRIYVPTHRKNELYYVSTFQSESPANLPTREKRRLTDSVSVQIETNLPIKLVNDETAIPPKLEMASPRFNQESNLEEVVVISYGTERKTAVTGSVATISREELYSQVNLISALSGKVAGISVSPSGERSNAPVVIRGISSIGGTGGPLFVVDGVAYNEANIAYFAGFPPDLIESISIVKDASAMALYGSRGANGVIVITTKGGKGMEGDAFNLFGKGHLVGNQKYLTLNTVYPKVRFDQPQEFYVPKYQNKQALIKDDFRDNIYWNYHIETDAQGYAQVTFSNADENTSYRIITEGIGKNGLIGRSQQTTYQVKDEIGLDVKLPLYASQGDLINAQLLVDNTRRQPVSIRSQVDLIGDNLEWKSEGNNLKIGAQEQSQVRVPLEVRHPSNEKDKIRFSIRTDSTVLGIIKDIKLFDKGFPVEFGHSTSKYLAHEFELKNTMVGSQRLSVELYLNPLKQITQGLKRIVREPYGCFEQVSSSVYPNIYALSLLQQLRGDESLQRKTQEFLTSGYKKLAAYEIKGGGFDWYGKPPAHEVLSAFGLIEFIEMKPFIAVDQKMIERTQNWLLSKKDGRGGYHQGAGRYTFSGNRESINNAYITYALSVAGERAEIELEFQKAYQEVLGTKDPYRMAIVALTAKNLNKLEQLESLKLRLKEILPMVIEDKKGLAEGSITNSDGRSLRNETLAWIALVFQLENKASPELTACMEALVKSADQGYYGSTQATGLALKAATGYYQLFDRDMRVKKGKKMELWLDGQLLIRDTTLVADSLSRMFLTELPAGKHKISMRLENLDYAVASYRFNYLTLEPPSAKDRTLDLSTSLSSNRVRLGDNTVLKVRLHNKRGRAQAMPLAKVGIPGGLTPEPQQLRDLMEKGFVDYYEIFENYLVLYWRGIDANETKELSIDLKAQVPGRYQGAASSGYLYYTEELKDWQEGLKVEIE</sequence>
<keyword evidence="1" id="KW-0732">Signal</keyword>
<dbReference type="PANTHER" id="PTHR11412:SF136">
    <property type="entry name" value="CD109 ANTIGEN"/>
    <property type="match status" value="1"/>
</dbReference>
<evidence type="ECO:0000259" key="5">
    <source>
        <dbReference type="SMART" id="SM01360"/>
    </source>
</evidence>
<dbReference type="InterPro" id="IPR050473">
    <property type="entry name" value="A2M/Complement_sys"/>
</dbReference>
<dbReference type="InterPro" id="IPR001599">
    <property type="entry name" value="Macroglobln_a2"/>
</dbReference>
<comment type="caution">
    <text evidence="6">The sequence shown here is derived from an EMBL/GenBank/DDBJ whole genome shotgun (WGS) entry which is preliminary data.</text>
</comment>
<dbReference type="SUPFAM" id="SSF48239">
    <property type="entry name" value="Terpenoid cyclases/Protein prenyltransferases"/>
    <property type="match status" value="1"/>
</dbReference>
<dbReference type="Gene3D" id="2.170.130.10">
    <property type="entry name" value="TonB-dependent receptor, plug domain"/>
    <property type="match status" value="1"/>
</dbReference>
<gene>
    <name evidence="6" type="ORF">D7322_23790</name>
</gene>
<proteinExistence type="inferred from homology"/>
<dbReference type="GO" id="GO:0009279">
    <property type="term" value="C:cell outer membrane"/>
    <property type="evidence" value="ECO:0007669"/>
    <property type="project" value="UniProtKB-SubCell"/>
</dbReference>
<dbReference type="InterPro" id="IPR023997">
    <property type="entry name" value="TonB-dep_OMP_SusC/RagA_CS"/>
</dbReference>
<dbReference type="Gene3D" id="1.50.10.20">
    <property type="match status" value="1"/>
</dbReference>
<evidence type="ECO:0000313" key="6">
    <source>
        <dbReference type="EMBL" id="RKO69007.1"/>
    </source>
</evidence>
<dbReference type="InterPro" id="IPR037066">
    <property type="entry name" value="Plug_dom_sf"/>
</dbReference>
<protein>
    <recommendedName>
        <fullName evidence="5">Alpha-2-macroglobulin domain-containing protein</fullName>
    </recommendedName>
</protein>
<keyword evidence="3 4" id="KW-0812">Transmembrane</keyword>
<dbReference type="NCBIfam" id="TIGR04057">
    <property type="entry name" value="SusC_RagA_signa"/>
    <property type="match status" value="1"/>
</dbReference>
<keyword evidence="3" id="KW-1134">Transmembrane beta strand</keyword>
<dbReference type="InterPro" id="IPR008930">
    <property type="entry name" value="Terpenoid_cyclase/PrenylTrfase"/>
</dbReference>
<comment type="subcellular location">
    <subcellularLocation>
        <location evidence="3">Cell outer membrane</location>
        <topology evidence="3">Multi-pass membrane protein</topology>
    </subcellularLocation>
</comment>
<dbReference type="CDD" id="cd02891">
    <property type="entry name" value="A2M_like"/>
    <property type="match status" value="1"/>
</dbReference>
<dbReference type="SMART" id="SM01419">
    <property type="entry name" value="Thiol-ester_cl"/>
    <property type="match status" value="1"/>
</dbReference>
<evidence type="ECO:0000313" key="7">
    <source>
        <dbReference type="Proteomes" id="UP000282423"/>
    </source>
</evidence>
<dbReference type="InterPro" id="IPR011626">
    <property type="entry name" value="Alpha-macroglobulin_TED"/>
</dbReference>
<dbReference type="GO" id="GO:0004866">
    <property type="term" value="F:endopeptidase inhibitor activity"/>
    <property type="evidence" value="ECO:0007669"/>
    <property type="project" value="InterPro"/>
</dbReference>
<dbReference type="PANTHER" id="PTHR11412">
    <property type="entry name" value="MACROGLOBULIN / COMPLEMENT"/>
    <property type="match status" value="1"/>
</dbReference>
<dbReference type="Proteomes" id="UP000282423">
    <property type="component" value="Unassembled WGS sequence"/>
</dbReference>
<dbReference type="InterPro" id="IPR039426">
    <property type="entry name" value="TonB-dep_rcpt-like"/>
</dbReference>
<keyword evidence="3" id="KW-0998">Cell outer membrane</keyword>